<comment type="subcellular location">
    <subcellularLocation>
        <location evidence="4">Cytoplasm</location>
    </subcellularLocation>
</comment>
<evidence type="ECO:0000256" key="3">
    <source>
        <dbReference type="ARBA" id="ARBA00023239"/>
    </source>
</evidence>
<comment type="function">
    <text evidence="4">Removes the pyruvyl group from chorismate, with concomitant aromatization of the ring, to provide 4-hydroxybenzoate (4HB) for the ubiquinone pathway.</text>
</comment>
<dbReference type="Pfam" id="PF04345">
    <property type="entry name" value="Chor_lyase"/>
    <property type="match status" value="1"/>
</dbReference>
<dbReference type="GO" id="GO:0006744">
    <property type="term" value="P:ubiquinone biosynthetic process"/>
    <property type="evidence" value="ECO:0007669"/>
    <property type="project" value="UniProtKB-UniRule"/>
</dbReference>
<dbReference type="EC" id="4.1.3.40" evidence="4"/>
<gene>
    <name evidence="4" type="primary">ubiC</name>
    <name evidence="5" type="ORF">DET45_11745</name>
</gene>
<dbReference type="Proteomes" id="UP000246964">
    <property type="component" value="Unassembled WGS sequence"/>
</dbReference>
<organism evidence="5 6">
    <name type="scientific">Pseudidiomarina maritima</name>
    <dbReference type="NCBI Taxonomy" id="519453"/>
    <lineage>
        <taxon>Bacteria</taxon>
        <taxon>Pseudomonadati</taxon>
        <taxon>Pseudomonadota</taxon>
        <taxon>Gammaproteobacteria</taxon>
        <taxon>Alteromonadales</taxon>
        <taxon>Idiomarinaceae</taxon>
        <taxon>Pseudidiomarina</taxon>
    </lineage>
</organism>
<feature type="binding site" evidence="4">
    <location>
        <position position="185"/>
    </location>
    <ligand>
        <name>substrate</name>
    </ligand>
</feature>
<dbReference type="UniPathway" id="UPA00232"/>
<dbReference type="RefSeq" id="WP_110076648.1">
    <property type="nucleotide sequence ID" value="NZ_QGTT01000017.1"/>
</dbReference>
<evidence type="ECO:0000256" key="4">
    <source>
        <dbReference type="HAMAP-Rule" id="MF_01632"/>
    </source>
</evidence>
<feature type="binding site" evidence="4">
    <location>
        <position position="127"/>
    </location>
    <ligand>
        <name>substrate</name>
    </ligand>
</feature>
<dbReference type="Gene3D" id="3.40.1410.10">
    <property type="entry name" value="Chorismate lyase-like"/>
    <property type="match status" value="1"/>
</dbReference>
<comment type="caution">
    <text evidence="5">The sequence shown here is derived from an EMBL/GenBank/DDBJ whole genome shotgun (WGS) entry which is preliminary data.</text>
</comment>
<dbReference type="OrthoDB" id="9789493at2"/>
<dbReference type="InterPro" id="IPR007440">
    <property type="entry name" value="Chorismate--pyruvate_lyase"/>
</dbReference>
<keyword evidence="4" id="KW-0670">Pyruvate</keyword>
<proteinExistence type="inferred from homology"/>
<accession>A0A317Q3W8</accession>
<name>A0A317Q3W8_9GAMM</name>
<dbReference type="GO" id="GO:0008813">
    <property type="term" value="F:chorismate lyase activity"/>
    <property type="evidence" value="ECO:0007669"/>
    <property type="project" value="UniProtKB-UniRule"/>
</dbReference>
<comment type="catalytic activity">
    <reaction evidence="4">
        <text>chorismate = 4-hydroxybenzoate + pyruvate</text>
        <dbReference type="Rhea" id="RHEA:16505"/>
        <dbReference type="ChEBI" id="CHEBI:15361"/>
        <dbReference type="ChEBI" id="CHEBI:17879"/>
        <dbReference type="ChEBI" id="CHEBI:29748"/>
        <dbReference type="EC" id="4.1.3.40"/>
    </reaction>
</comment>
<keyword evidence="3 4" id="KW-0456">Lyase</keyword>
<sequence length="206" mass="22360">MGFLLPNGVNFPVIGVAQQANWCKAEAQHLSQHAELDSWLQDPQSLTAKLKQHSSDFQVIVIGQQPGIIRADEATWLGTHLTGEHAIIREVLLCCDGQPWVFARSVFPASAMDTKQLQLGQLGDKPLGAHLFAQPDLQRSAIEVCCFADNSVVSDLNQQLGFARQQLWGRRSCFTAAQQQVLVAEVFIGASIPAQLALSASSSRGS</sequence>
<dbReference type="PANTHER" id="PTHR38683:SF1">
    <property type="entry name" value="CHORISMATE PYRUVATE-LYASE"/>
    <property type="match status" value="1"/>
</dbReference>
<evidence type="ECO:0000256" key="2">
    <source>
        <dbReference type="ARBA" id="ARBA00022688"/>
    </source>
</evidence>
<reference evidence="5 6" key="1">
    <citation type="submission" date="2018-05" db="EMBL/GenBank/DDBJ databases">
        <title>Freshwater and sediment microbial communities from various areas in North America, analyzing microbe dynamics in response to fracking.</title>
        <authorList>
            <person name="Lamendella R."/>
        </authorList>
    </citation>
    <scope>NUCLEOTIDE SEQUENCE [LARGE SCALE GENOMIC DNA]</scope>
    <source>
        <strain evidence="5 6">125B1</strain>
    </source>
</reference>
<evidence type="ECO:0000313" key="6">
    <source>
        <dbReference type="Proteomes" id="UP000246964"/>
    </source>
</evidence>
<dbReference type="GO" id="GO:0042866">
    <property type="term" value="P:pyruvate biosynthetic process"/>
    <property type="evidence" value="ECO:0007669"/>
    <property type="project" value="UniProtKB-UniRule"/>
</dbReference>
<dbReference type="HAMAP" id="MF_01632">
    <property type="entry name" value="UbiC"/>
    <property type="match status" value="1"/>
</dbReference>
<dbReference type="InterPro" id="IPR028978">
    <property type="entry name" value="Chorismate_lyase_/UTRA_dom_sf"/>
</dbReference>
<dbReference type="PANTHER" id="PTHR38683">
    <property type="entry name" value="CHORISMATE PYRUVATE-LYASE"/>
    <property type="match status" value="1"/>
</dbReference>
<comment type="similarity">
    <text evidence="4">Belongs to the UbiC family.</text>
</comment>
<dbReference type="GO" id="GO:0005829">
    <property type="term" value="C:cytosol"/>
    <property type="evidence" value="ECO:0007669"/>
    <property type="project" value="TreeGrafter"/>
</dbReference>
<protein>
    <recommendedName>
        <fullName evidence="4">Probable chorismate pyruvate-lyase</fullName>
        <shortName evidence="4">CL</shortName>
        <shortName evidence="4">CPL</shortName>
        <ecNumber evidence="4">4.1.3.40</ecNumber>
    </recommendedName>
</protein>
<dbReference type="EMBL" id="QGTT01000017">
    <property type="protein sequence ID" value="PWW09778.1"/>
    <property type="molecule type" value="Genomic_DNA"/>
</dbReference>
<feature type="binding site" evidence="4">
    <location>
        <position position="89"/>
    </location>
    <ligand>
        <name>substrate</name>
    </ligand>
</feature>
<evidence type="ECO:0000256" key="1">
    <source>
        <dbReference type="ARBA" id="ARBA00022490"/>
    </source>
</evidence>
<keyword evidence="6" id="KW-1185">Reference proteome</keyword>
<dbReference type="AlphaFoldDB" id="A0A317Q3W8"/>
<comment type="pathway">
    <text evidence="4">Cofactor biosynthesis; ubiquinone biosynthesis.</text>
</comment>
<keyword evidence="2 4" id="KW-0831">Ubiquinone biosynthesis</keyword>
<dbReference type="SUPFAM" id="SSF64288">
    <property type="entry name" value="Chorismate lyase-like"/>
    <property type="match status" value="1"/>
</dbReference>
<keyword evidence="1 4" id="KW-0963">Cytoplasm</keyword>
<evidence type="ECO:0000313" key="5">
    <source>
        <dbReference type="EMBL" id="PWW09778.1"/>
    </source>
</evidence>
<comment type="caution">
    <text evidence="4">Lacks conserved residue(s) required for the propagation of feature annotation.</text>
</comment>